<comment type="caution">
    <text evidence="5">The sequence shown here is derived from an EMBL/GenBank/DDBJ whole genome shotgun (WGS) entry which is preliminary data.</text>
</comment>
<feature type="compositionally biased region" description="Basic and acidic residues" evidence="1">
    <location>
        <begin position="515"/>
        <end position="528"/>
    </location>
</feature>
<feature type="region of interest" description="Disordered" evidence="1">
    <location>
        <begin position="656"/>
        <end position="696"/>
    </location>
</feature>
<accession>A0A6L2KP19</accession>
<dbReference type="Pfam" id="PF25597">
    <property type="entry name" value="SH3_retrovirus"/>
    <property type="match status" value="1"/>
</dbReference>
<evidence type="ECO:0000259" key="4">
    <source>
        <dbReference type="Pfam" id="PF25597"/>
    </source>
</evidence>
<feature type="compositionally biased region" description="Basic and acidic residues" evidence="1">
    <location>
        <begin position="353"/>
        <end position="377"/>
    </location>
</feature>
<feature type="compositionally biased region" description="Polar residues" evidence="1">
    <location>
        <begin position="552"/>
        <end position="562"/>
    </location>
</feature>
<evidence type="ECO:0008006" key="6">
    <source>
        <dbReference type="Google" id="ProtNLM"/>
    </source>
</evidence>
<feature type="compositionally biased region" description="Basic and acidic residues" evidence="1">
    <location>
        <begin position="433"/>
        <end position="444"/>
    </location>
</feature>
<dbReference type="InterPro" id="IPR043502">
    <property type="entry name" value="DNA/RNA_pol_sf"/>
</dbReference>
<feature type="region of interest" description="Disordered" evidence="1">
    <location>
        <begin position="552"/>
        <end position="579"/>
    </location>
</feature>
<organism evidence="5">
    <name type="scientific">Tanacetum cinerariifolium</name>
    <name type="common">Dalmatian daisy</name>
    <name type="synonym">Chrysanthemum cinerariifolium</name>
    <dbReference type="NCBI Taxonomy" id="118510"/>
    <lineage>
        <taxon>Eukaryota</taxon>
        <taxon>Viridiplantae</taxon>
        <taxon>Streptophyta</taxon>
        <taxon>Embryophyta</taxon>
        <taxon>Tracheophyta</taxon>
        <taxon>Spermatophyta</taxon>
        <taxon>Magnoliopsida</taxon>
        <taxon>eudicotyledons</taxon>
        <taxon>Gunneridae</taxon>
        <taxon>Pentapetalae</taxon>
        <taxon>asterids</taxon>
        <taxon>campanulids</taxon>
        <taxon>Asterales</taxon>
        <taxon>Asteraceae</taxon>
        <taxon>Asteroideae</taxon>
        <taxon>Anthemideae</taxon>
        <taxon>Anthemidinae</taxon>
        <taxon>Tanacetum</taxon>
    </lineage>
</organism>
<feature type="domain" description="Retroviral polymerase SH3-like" evidence="4">
    <location>
        <begin position="1465"/>
        <end position="1522"/>
    </location>
</feature>
<proteinExistence type="predicted"/>
<dbReference type="InterPro" id="IPR057670">
    <property type="entry name" value="SH3_retrovirus"/>
</dbReference>
<feature type="region of interest" description="Disordered" evidence="1">
    <location>
        <begin position="1026"/>
        <end position="1062"/>
    </location>
</feature>
<dbReference type="EMBL" id="BKCJ010002840">
    <property type="protein sequence ID" value="GEU51261.1"/>
    <property type="molecule type" value="Genomic_DNA"/>
</dbReference>
<feature type="compositionally biased region" description="Basic and acidic residues" evidence="1">
    <location>
        <begin position="567"/>
        <end position="578"/>
    </location>
</feature>
<name>A0A6L2KP19_TANCI</name>
<sequence length="2288" mass="258832">MADVNVNAPAGKAPTMAPPMRTDDQILPHIRWVPIGKSNCCLDVEKSQSNPIYKIAVDILKHTNFFRAFTASSTIPSIYIQQFWDTVRYDKLAGCYRCQLDEQWFNLTKDTLRDALQITPVNNNRAFTSPSSSDALINFVNELGYPKLVKNLSNVITNDMFQPWRALTTIINLCLTRKTSGFKRPRAPVLQILWGHKFNPRPDSPLSLPNKEPIVGYLKFSAKGTKREVFRMPIPGSLITPNIQEASYYQEYLAKVAKHQRYLAGETGSDPNSPAPKPTKTARKPKPTTPKAYPRSSVLKPVSSTQTEPKYAPAKTQGKKHKLTTEISHKPSKAVKSRPGLVTKKRKPVSSLKSKDESVAEDVPKKEPRVDNEEAHVQRALVESTKSMYDVPRGSLPPVVIRKPESRKYQSLSEMLRKGKEKVTEEQVAPKLGLRDRESKRDVPGADARGQGEGQAGPDPSAQAKGQARPDPGPGNAKESQPIPSLVVHAGSDHEHMDLDVADVSPQPPPEQMDEGDKPSGADNEKATAKTKTKSMVLVTIQQDMSLIPLMTTPTIDLTSRPKSPKGKSDSREQEVRAEVGQSWGTSVYTGTIRHTPPEADMKEILHQCMLEPDSYKSHEDHMQLYEALEKSMNHDHSEELVKDLVEARPSRALGSFGAFGSSQVLPPPPPPPSTNQEGQSNGSAAPSSSKTAASAEYQAWMTTDIRLRPSISLTPADLQMDKDMAPDEQAQLSDYEDIENAHIPKTGDITMFMVWFCKRRGITKLKPQDLEGPAFEIVKVFHPDAIHLKYQMKECHKLLTDSMDDLILRHNVSKPLPLGGPPGQVTIQFDFFFNKDLEYLRYGSKGSKPALSILKMKVAYYLNVGLEQMVPDQMWIEEECKYDIDAIAVRTHMRILSVVRIEVFSIYGAKLFDMVFDQKDTTRGTSVNTKFAKQSILRNPPKVCETHALSKPITSNSMLILKESKVVKNDKVIAPGMFKIIPFKPSMEEKHVPNKVRASVRTKPIIVSQPPFITKKVINSDSNGLSFTGIDNTKTRRPQPRSNTKNDRVPSASKSSCSMNKEVDIEEHHRKLLLSRNKKHMSSECNNVKLDSQNVKSKVVCAMCKQCLISVNHDVCLLNYVNGKTSRGKKQKANVSINENQKKQKLNIKKTKKVGFIERLASSKPSKPRSFLRWSPTGRLFDLTGKIISSSESKSQSDCSKGDNACTPNPLEPTIKRFPNSTFSLAGNPTMFMKFLGTVRFGNDHVAAILGFSDLQWGNILITMVYFVEGLGHNLFSVGQFCDFNLEVAFRRNACFVRNLEGVDLLSGNRTTNLTINLHEMASVSPICLMARASSTKSWLWHQRLSHLNFDTINDLAKNDLVTGLLKFKYHKEHLCPLCEQGKSKRASHPPKPVPNSRNQTLVEAARTMLIFSRAPLFLWAEVIATTCFTQNRSIIHRRFNKTPYELINERKQEISFLHAFGALCYPKNDREDIKKLGAKGNIGYFADSYAYRVYNRRTKKIMETMNVTFDELSAMDFEQRSSKPRLQSMTSGQISSGLDLTYAPSTITTQQPTEGELDLLFEDMYDDYIDGQPLAAPKTISAAQAHQDVDGLISPQQHAQHLGNQSSLHPETVADNVPNAMFNANSFVNPFATPSTNAAESSSSQYNDEENIVIRNKSRLVVRGYRQEEGIDFEESFTPVARTEAIRIFLAYATHKSFTVFQMDVKTAFLHGSLKEDVYVCQPEGFIDADHPSHVYKLKKVLYGLKQAPRAWYDELSLFLLQNHFFKGTIDPTLFIRHFDNDILVPLRNVADGGNDVFLGLQVNQSRCGIFINQSIYVLEILKKYGMESCDPIGTPMDIKDKLDLDQNRTQVDATKYRSMIGALMYLTSSRPDIVHANCLCARYQAKLTEKHRKEVKRIFCYLRGTVNTGLWYTKDSGFELTGFSDADYAGSIAISCNLVQHSRTKHIAVYYHFIKEHMEKGTIELYFVKTDYQLADIFTKALPVDRFNYLVHRLVDIEKVAVRSSLQVPNNKCALIESRANEIHQESDQDTNSNIQNVVHHHTTFGIKKSYALSLGFSRQCYNLIPAESRSKNSCSIAKDKYMMKAQVHVSKSFAISDVQALPQKGTLSKRLPNNIKDNCNMWIKYNFFHYVIVLRRVDINEHVIAERDFKYLYPSDFEDLYLLNLQGFEYKHDYTVIDSLRAVTFQDRYGVQMIMRFNEIHKFSDGTLQQIDEALDYRVKEFKTNRMNPSLNTRFWTRKDVDRSKEFMFAIQKRLKTRRIFRNLESFVGGRVRDGDYRLLKRIE</sequence>
<feature type="compositionally biased region" description="Basic and acidic residues" evidence="1">
    <location>
        <begin position="415"/>
        <end position="425"/>
    </location>
</feature>
<reference evidence="5" key="1">
    <citation type="journal article" date="2019" name="Sci. Rep.">
        <title>Draft genome of Tanacetum cinerariifolium, the natural source of mosquito coil.</title>
        <authorList>
            <person name="Yamashiro T."/>
            <person name="Shiraishi A."/>
            <person name="Satake H."/>
            <person name="Nakayama K."/>
        </authorList>
    </citation>
    <scope>NUCLEOTIDE SEQUENCE</scope>
</reference>
<feature type="domain" description="Reverse transcriptase Ty1/copia-type" evidence="2">
    <location>
        <begin position="1650"/>
        <end position="1787"/>
    </location>
</feature>
<dbReference type="Pfam" id="PF07727">
    <property type="entry name" value="RVT_2"/>
    <property type="match status" value="1"/>
</dbReference>
<protein>
    <recommendedName>
        <fullName evidence="6">Retrovirus-related Pol polyprotein from transposon TNT 1-94</fullName>
    </recommendedName>
</protein>
<dbReference type="SUPFAM" id="SSF56672">
    <property type="entry name" value="DNA/RNA polymerases"/>
    <property type="match status" value="1"/>
</dbReference>
<dbReference type="InterPro" id="IPR025724">
    <property type="entry name" value="GAG-pre-integrase_dom"/>
</dbReference>
<feature type="compositionally biased region" description="Low complexity" evidence="1">
    <location>
        <begin position="684"/>
        <end position="696"/>
    </location>
</feature>
<dbReference type="InterPro" id="IPR013103">
    <property type="entry name" value="RVT_2"/>
</dbReference>
<dbReference type="PANTHER" id="PTHR11439:SF442">
    <property type="entry name" value="CYSTEINE-RICH RLK (RECEPTOR-LIKE PROTEIN KINASE) 8"/>
    <property type="match status" value="1"/>
</dbReference>
<evidence type="ECO:0000256" key="1">
    <source>
        <dbReference type="SAM" id="MobiDB-lite"/>
    </source>
</evidence>
<evidence type="ECO:0000313" key="5">
    <source>
        <dbReference type="EMBL" id="GEU51261.1"/>
    </source>
</evidence>
<feature type="region of interest" description="Disordered" evidence="1">
    <location>
        <begin position="264"/>
        <end position="533"/>
    </location>
</feature>
<dbReference type="PANTHER" id="PTHR11439">
    <property type="entry name" value="GAG-POL-RELATED RETROTRANSPOSON"/>
    <property type="match status" value="1"/>
</dbReference>
<evidence type="ECO:0000259" key="2">
    <source>
        <dbReference type="Pfam" id="PF07727"/>
    </source>
</evidence>
<feature type="region of interest" description="Disordered" evidence="1">
    <location>
        <begin position="1193"/>
        <end position="1213"/>
    </location>
</feature>
<dbReference type="CDD" id="cd09272">
    <property type="entry name" value="RNase_HI_RT_Ty1"/>
    <property type="match status" value="1"/>
</dbReference>
<feature type="domain" description="GAG-pre-integrase" evidence="3">
    <location>
        <begin position="1325"/>
        <end position="1385"/>
    </location>
</feature>
<gene>
    <name evidence="5" type="ORF">Tci_023239</name>
</gene>
<evidence type="ECO:0000259" key="3">
    <source>
        <dbReference type="Pfam" id="PF13976"/>
    </source>
</evidence>
<dbReference type="Pfam" id="PF13976">
    <property type="entry name" value="gag_pre-integrs"/>
    <property type="match status" value="1"/>
</dbReference>